<dbReference type="PhylomeDB" id="Q2RTM5"/>
<dbReference type="Pfam" id="PF02627">
    <property type="entry name" value="CMD"/>
    <property type="match status" value="1"/>
</dbReference>
<keyword evidence="3" id="KW-1185">Reference proteome</keyword>
<dbReference type="Gene3D" id="1.20.1290.10">
    <property type="entry name" value="AhpD-like"/>
    <property type="match status" value="1"/>
</dbReference>
<dbReference type="InterPro" id="IPR029032">
    <property type="entry name" value="AhpD-like"/>
</dbReference>
<feature type="domain" description="Carboxymuconolactone decarboxylase-like" evidence="1">
    <location>
        <begin position="15"/>
        <end position="95"/>
    </location>
</feature>
<dbReference type="Proteomes" id="UP000001929">
    <property type="component" value="Chromosome"/>
</dbReference>
<dbReference type="EnsemblBacteria" id="ABC22520">
    <property type="protein sequence ID" value="ABC22520"/>
    <property type="gene ID" value="Rru_A1720"/>
</dbReference>
<gene>
    <name evidence="2" type="ordered locus">Rru_A1720</name>
</gene>
<dbReference type="SUPFAM" id="SSF69118">
    <property type="entry name" value="AhpD-like"/>
    <property type="match status" value="1"/>
</dbReference>
<organism evidence="2 3">
    <name type="scientific">Rhodospirillum rubrum (strain ATCC 11170 / ATH 1.1.1 / DSM 467 / LMG 4362 / NCIMB 8255 / S1)</name>
    <dbReference type="NCBI Taxonomy" id="269796"/>
    <lineage>
        <taxon>Bacteria</taxon>
        <taxon>Pseudomonadati</taxon>
        <taxon>Pseudomonadota</taxon>
        <taxon>Alphaproteobacteria</taxon>
        <taxon>Rhodospirillales</taxon>
        <taxon>Rhodospirillaceae</taxon>
        <taxon>Rhodospirillum</taxon>
    </lineage>
</organism>
<dbReference type="RefSeq" id="WP_011389410.1">
    <property type="nucleotide sequence ID" value="NC_007643.1"/>
</dbReference>
<dbReference type="STRING" id="269796.Rru_A1720"/>
<evidence type="ECO:0000259" key="1">
    <source>
        <dbReference type="Pfam" id="PF02627"/>
    </source>
</evidence>
<name>Q2RTM5_RHORT</name>
<dbReference type="PANTHER" id="PTHR33930:SF2">
    <property type="entry name" value="BLR3452 PROTEIN"/>
    <property type="match status" value="1"/>
</dbReference>
<reference evidence="2 3" key="1">
    <citation type="journal article" date="2011" name="Stand. Genomic Sci.">
        <title>Complete genome sequence of Rhodospirillum rubrum type strain (S1).</title>
        <authorList>
            <person name="Munk A.C."/>
            <person name="Copeland A."/>
            <person name="Lucas S."/>
            <person name="Lapidus A."/>
            <person name="Del Rio T.G."/>
            <person name="Barry K."/>
            <person name="Detter J.C."/>
            <person name="Hammon N."/>
            <person name="Israni S."/>
            <person name="Pitluck S."/>
            <person name="Brettin T."/>
            <person name="Bruce D."/>
            <person name="Han C."/>
            <person name="Tapia R."/>
            <person name="Gilna P."/>
            <person name="Schmutz J."/>
            <person name="Larimer F."/>
            <person name="Land M."/>
            <person name="Kyrpides N.C."/>
            <person name="Mavromatis K."/>
            <person name="Richardson P."/>
            <person name="Rohde M."/>
            <person name="Goker M."/>
            <person name="Klenk H.P."/>
            <person name="Zhang Y."/>
            <person name="Roberts G.P."/>
            <person name="Reslewic S."/>
            <person name="Schwartz D.C."/>
        </authorList>
    </citation>
    <scope>NUCLEOTIDE SEQUENCE [LARGE SCALE GENOMIC DNA]</scope>
    <source>
        <strain evidence="3">ATCC 11170 / ATH 1.1.1 / DSM 467 / LMG 4362 / NCIMB 8255 / S1</strain>
    </source>
</reference>
<dbReference type="AlphaFoldDB" id="Q2RTM5"/>
<proteinExistence type="predicted"/>
<sequence length="104" mass="10634">MAVSKAFERFFAEAPGHAKAWMAAVQGLDQASGLDKKTEELAYLGVLAAARLPSGIAFHVQSAKAAGATREEIIGAVLIGLPAVGAGVIEALPIALDAYDQSGQ</sequence>
<evidence type="ECO:0000313" key="3">
    <source>
        <dbReference type="Proteomes" id="UP000001929"/>
    </source>
</evidence>
<evidence type="ECO:0000313" key="2">
    <source>
        <dbReference type="EMBL" id="ABC22520.1"/>
    </source>
</evidence>
<dbReference type="HOGENOM" id="CLU_151731_1_0_5"/>
<accession>Q2RTM5</accession>
<dbReference type="KEGG" id="rru:Rru_A1720"/>
<dbReference type="eggNOG" id="COG0599">
    <property type="taxonomic scope" value="Bacteria"/>
</dbReference>
<dbReference type="InterPro" id="IPR003779">
    <property type="entry name" value="CMD-like"/>
</dbReference>
<dbReference type="GO" id="GO:0051920">
    <property type="term" value="F:peroxiredoxin activity"/>
    <property type="evidence" value="ECO:0007669"/>
    <property type="project" value="InterPro"/>
</dbReference>
<dbReference type="PATRIC" id="fig|269796.9.peg.1797"/>
<dbReference type="EMBL" id="CP000230">
    <property type="protein sequence ID" value="ABC22520.1"/>
    <property type="molecule type" value="Genomic_DNA"/>
</dbReference>
<protein>
    <submittedName>
        <fullName evidence="2">Carboxymuconolactone decarboxylase</fullName>
    </submittedName>
</protein>
<dbReference type="PANTHER" id="PTHR33930">
    <property type="entry name" value="ALKYL HYDROPEROXIDE REDUCTASE AHPD"/>
    <property type="match status" value="1"/>
</dbReference>